<name>A0ABX0ARM1_9GAMM</name>
<comment type="caution">
    <text evidence="1">The sequence shown here is derived from an EMBL/GenBank/DDBJ whole genome shotgun (WGS) entry which is preliminary data.</text>
</comment>
<proteinExistence type="predicted"/>
<dbReference type="RefSeq" id="WP_036815157.1">
    <property type="nucleotide sequence ID" value="NZ_CAWPJS010000069.1"/>
</dbReference>
<sequence>MINIKNFTPYTPIDIYGKSDNSVMYLRSEKGEDWYECQNKFAINTIKIQYDNNGIITSYSSDVSSLFPFNMSVTEVEYIPANMDINGHWMFDGVSIIKRIYSKKELVMQVENQKTILLIEATNKIAPLQDAIDLNIASDEEKTALLAWKKYRVILNRVDTLLAADIEWPELPK</sequence>
<gene>
    <name evidence="1" type="ORF">GPY48_21050</name>
</gene>
<dbReference type="PANTHER" id="PTHR34413">
    <property type="entry name" value="PROPHAGE TAIL FIBER ASSEMBLY PROTEIN HOMOLOG TFAE-RELATED-RELATED"/>
    <property type="match status" value="1"/>
</dbReference>
<protein>
    <submittedName>
        <fullName evidence="1">Tail fiber assembly protein</fullName>
    </submittedName>
</protein>
<reference evidence="1 2" key="1">
    <citation type="submission" date="2019-12" db="EMBL/GenBank/DDBJ databases">
        <title>Engineering Photorhabdus to improve their lethality against agricultural pests.</title>
        <authorList>
            <person name="Machado R.A.R."/>
        </authorList>
    </citation>
    <scope>NUCLEOTIDE SEQUENCE [LARGE SCALE GENOMIC DNA]</scope>
    <source>
        <strain evidence="1 2">M-CN4</strain>
    </source>
</reference>
<dbReference type="InterPro" id="IPR051220">
    <property type="entry name" value="TFA_Chaperone"/>
</dbReference>
<accession>A0ABX0ARM1</accession>
<dbReference type="InterPro" id="IPR003458">
    <property type="entry name" value="Phage_T4_Gp38_tail_assem"/>
</dbReference>
<dbReference type="PANTHER" id="PTHR34413:SF2">
    <property type="entry name" value="PROPHAGE TAIL FIBER ASSEMBLY PROTEIN HOMOLOG TFAE-RELATED"/>
    <property type="match status" value="1"/>
</dbReference>
<dbReference type="Pfam" id="PF02413">
    <property type="entry name" value="Caudo_TAP"/>
    <property type="match status" value="1"/>
</dbReference>
<dbReference type="EMBL" id="WSFC01000069">
    <property type="protein sequence ID" value="NDL05568.1"/>
    <property type="molecule type" value="Genomic_DNA"/>
</dbReference>
<evidence type="ECO:0000313" key="2">
    <source>
        <dbReference type="Proteomes" id="UP000466619"/>
    </source>
</evidence>
<keyword evidence="2" id="KW-1185">Reference proteome</keyword>
<dbReference type="Proteomes" id="UP000466619">
    <property type="component" value="Unassembled WGS sequence"/>
</dbReference>
<evidence type="ECO:0000313" key="1">
    <source>
        <dbReference type="EMBL" id="NDL05568.1"/>
    </source>
</evidence>
<organism evidence="1 2">
    <name type="scientific">Photorhabdus bodei</name>
    <dbReference type="NCBI Taxonomy" id="2029681"/>
    <lineage>
        <taxon>Bacteria</taxon>
        <taxon>Pseudomonadati</taxon>
        <taxon>Pseudomonadota</taxon>
        <taxon>Gammaproteobacteria</taxon>
        <taxon>Enterobacterales</taxon>
        <taxon>Morganellaceae</taxon>
        <taxon>Photorhabdus</taxon>
    </lineage>
</organism>